<evidence type="ECO:0000256" key="3">
    <source>
        <dbReference type="ARBA" id="ARBA00023052"/>
    </source>
</evidence>
<name>A0A0B8QLG8_LACLL</name>
<dbReference type="PIRSF" id="PIRSF017245">
    <property type="entry name" value="Phosphoketolase"/>
    <property type="match status" value="1"/>
</dbReference>
<sequence>MKENQEEKMTEYNSESYLKKLDKWWRAATYLGAGMIFLKENPLFSVTGTPIKAENLKANPIGHWGTVSGQTFLYAHANRLINKYNQKMFYMGGPGHGGQAMVVPSYLDGSYTEVYPEITQDLEGMSRLFKRFSFPGGIGSHMTAQTPGSLHEGGELGYVLSHATGAILDQPEQIAFAVVGDGEAETGPLMTSWHSIKFINPKNDGAILPILDLNGFKISNPTLFARTSDVDIRKFFEGLGYSPRYIENDDIHDYMAYHKLAAEVFDKAIEDIHQIQKDAREDNRYQNGEIPAWPIVIARLPKGWGGPRYNDWSGPKFDGRGMPIEHSFRAHQVPLPLSSKNMGTLPEFVKWMTSYQPETLFNADGSLKEELRDFAPKGEMRMASNPVTNGGVDSSNLVLPDWQEFANPISENNRGKLLPDTNDNMDMNVLSKYFAEIVKLNPTRFRLFGPDETMSNRFWEMFKVTNRQWMQVIKNPNDEFISPEGRIIDSQLSEHQAEGWLEGYTLTGRTGVFASYESFLRVVDSMLTQHFKWIRQAADQKWRHDYPSLNVISTSTVFQQDHNGYTHQDPGMLTHLAEKKSDFIRQYLPADGNTLLAVFDRAFQDRSKINHIVASKQPRQQWFTKEEAEKLATDGIATIDWASTAKDGEAVDLVFASAGAEPTIETLAALHLINEVFPQAKFRYVNVVELGRLQKKKGALNQERELSDEEFEKYFGPSGTPVIFGFHGYEDLIESIFYQRGHDGLIVHGYREDGDITTTYDMRVYSELDRFHQAIDAMQVLYVNRKVNQGLAKAFIDRMERTLVKHFEVTRNEGVDIPEFTEWVWSDLKK</sequence>
<dbReference type="InterPro" id="IPR009014">
    <property type="entry name" value="Transketo_C/PFOR_II"/>
</dbReference>
<dbReference type="AlphaFoldDB" id="A0A0B8QLG8"/>
<dbReference type="GO" id="GO:0005975">
    <property type="term" value="P:carbohydrate metabolic process"/>
    <property type="evidence" value="ECO:0007669"/>
    <property type="project" value="InterPro"/>
</dbReference>
<evidence type="ECO:0000256" key="4">
    <source>
        <dbReference type="ARBA" id="ARBA00023239"/>
    </source>
</evidence>
<keyword evidence="4 5" id="KW-0456">Lyase</keyword>
<feature type="domain" description="Xylulose 5-phosphate/Fructose 6-phosphate phosphoketolase C-terminal" evidence="6">
    <location>
        <begin position="616"/>
        <end position="825"/>
    </location>
</feature>
<keyword evidence="3 5" id="KW-0786">Thiamine pyrophosphate</keyword>
<protein>
    <recommendedName>
        <fullName evidence="5">Probable phosphoketolase</fullName>
        <ecNumber evidence="5">4.1.2.-</ecNumber>
    </recommendedName>
</protein>
<dbReference type="InterPro" id="IPR018969">
    <property type="entry name" value="Xul5P/Fru6P_PKetolase_C"/>
</dbReference>
<dbReference type="Pfam" id="PF03894">
    <property type="entry name" value="XFP"/>
    <property type="match status" value="1"/>
</dbReference>
<dbReference type="PANTHER" id="PTHR31273:SF0">
    <property type="entry name" value="PHOSPHOKETOLASE-RELATED"/>
    <property type="match status" value="1"/>
</dbReference>
<dbReference type="Pfam" id="PF09363">
    <property type="entry name" value="XFP_C"/>
    <property type="match status" value="1"/>
</dbReference>
<dbReference type="InterPro" id="IPR005593">
    <property type="entry name" value="Xul5P/Fru6P_PKetolase"/>
</dbReference>
<evidence type="ECO:0000256" key="2">
    <source>
        <dbReference type="ARBA" id="ARBA00005623"/>
    </source>
</evidence>
<dbReference type="NCBIfam" id="NF003618">
    <property type="entry name" value="PRK05261.1-3"/>
    <property type="match status" value="1"/>
</dbReference>
<dbReference type="PANTHER" id="PTHR31273">
    <property type="entry name" value="PHOSPHOKETOLASE-RELATED"/>
    <property type="match status" value="1"/>
</dbReference>
<dbReference type="GO" id="GO:0016832">
    <property type="term" value="F:aldehyde-lyase activity"/>
    <property type="evidence" value="ECO:0007669"/>
    <property type="project" value="UniProtKB-UniRule"/>
</dbReference>
<dbReference type="InterPro" id="IPR019789">
    <property type="entry name" value="Xul5P/Fru6P_PKetolase_ThDP_BS"/>
</dbReference>
<evidence type="ECO:0000259" key="7">
    <source>
        <dbReference type="Pfam" id="PF09364"/>
    </source>
</evidence>
<evidence type="ECO:0000256" key="1">
    <source>
        <dbReference type="ARBA" id="ARBA00001964"/>
    </source>
</evidence>
<dbReference type="Gene3D" id="3.40.50.920">
    <property type="match status" value="1"/>
</dbReference>
<dbReference type="InterPro" id="IPR029061">
    <property type="entry name" value="THDP-binding"/>
</dbReference>
<dbReference type="SUPFAM" id="SSF52518">
    <property type="entry name" value="Thiamin diphosphate-binding fold (THDP-binding)"/>
    <property type="match status" value="2"/>
</dbReference>
<organism evidence="8 9">
    <name type="scientific">Lactococcus lactis subsp. lactis</name>
    <name type="common">Streptococcus lactis</name>
    <dbReference type="NCBI Taxonomy" id="1360"/>
    <lineage>
        <taxon>Bacteria</taxon>
        <taxon>Bacillati</taxon>
        <taxon>Bacillota</taxon>
        <taxon>Bacilli</taxon>
        <taxon>Lactobacillales</taxon>
        <taxon>Streptococcaceae</taxon>
        <taxon>Lactococcus</taxon>
    </lineage>
</organism>
<evidence type="ECO:0000313" key="9">
    <source>
        <dbReference type="Proteomes" id="UP000031847"/>
    </source>
</evidence>
<dbReference type="Pfam" id="PF09364">
    <property type="entry name" value="XFP_N"/>
    <property type="match status" value="1"/>
</dbReference>
<dbReference type="Gene3D" id="3.40.50.970">
    <property type="match status" value="2"/>
</dbReference>
<feature type="domain" description="Xylulose 5-phosphate/Fructose 6-phosphate phosphoketolase N-terminal" evidence="7">
    <location>
        <begin position="13"/>
        <end position="392"/>
    </location>
</feature>
<dbReference type="PROSITE" id="PS60003">
    <property type="entry name" value="PHOSPHOKETOLASE_2"/>
    <property type="match status" value="1"/>
</dbReference>
<dbReference type="InterPro" id="IPR018970">
    <property type="entry name" value="Xul5P/Fru6P_PKetolase_N"/>
</dbReference>
<gene>
    <name evidence="8" type="ORF">JCM5805K_1897</name>
</gene>
<evidence type="ECO:0000256" key="5">
    <source>
        <dbReference type="HAMAP-Rule" id="MF_01403"/>
    </source>
</evidence>
<evidence type="ECO:0000259" key="6">
    <source>
        <dbReference type="Pfam" id="PF09363"/>
    </source>
</evidence>
<dbReference type="HAMAP" id="MF_01403">
    <property type="entry name" value="Phosphoketolase"/>
    <property type="match status" value="1"/>
</dbReference>
<dbReference type="InterPro" id="IPR023962">
    <property type="entry name" value="Phosphoketolase"/>
</dbReference>
<comment type="cofactor">
    <cofactor evidence="1 5">
        <name>thiamine diphosphate</name>
        <dbReference type="ChEBI" id="CHEBI:58937"/>
    </cofactor>
</comment>
<dbReference type="Proteomes" id="UP000031847">
    <property type="component" value="Unassembled WGS sequence"/>
</dbReference>
<accession>A0A0B8QLG8</accession>
<comment type="similarity">
    <text evidence="2 5">Belongs to the XFP family.</text>
</comment>
<proteinExistence type="inferred from homology"/>
<comment type="caution">
    <text evidence="8">The sequence shown here is derived from an EMBL/GenBank/DDBJ whole genome shotgun (WGS) entry which is preliminary data.</text>
</comment>
<dbReference type="PROSITE" id="PS60002">
    <property type="entry name" value="PHOSPHOKETOLASE_1"/>
    <property type="match status" value="1"/>
</dbReference>
<dbReference type="InterPro" id="IPR019790">
    <property type="entry name" value="Xul5P/Fru6P_PKetolase_CS"/>
</dbReference>
<dbReference type="EMBL" id="BBSI01000030">
    <property type="protein sequence ID" value="GAM80780.1"/>
    <property type="molecule type" value="Genomic_DNA"/>
</dbReference>
<evidence type="ECO:0000313" key="8">
    <source>
        <dbReference type="EMBL" id="GAM80780.1"/>
    </source>
</evidence>
<reference evidence="8 9" key="1">
    <citation type="submission" date="2015-01" db="EMBL/GenBank/DDBJ databases">
        <title>Lactococcus lactis subsp.lactis JCM 5805 whole genome shotgun sequence.</title>
        <authorList>
            <person name="Fujii T."/>
            <person name="Tomita Y."/>
            <person name="Ikushima S."/>
            <person name="Fujiwara D."/>
        </authorList>
    </citation>
    <scope>NUCLEOTIDE SEQUENCE [LARGE SCALE GENOMIC DNA]</scope>
    <source>
        <strain evidence="8 9">JCM 5805</strain>
    </source>
</reference>
<dbReference type="EC" id="4.1.2.-" evidence="5"/>